<protein>
    <submittedName>
        <fullName evidence="1">Uncharacterized protein</fullName>
    </submittedName>
</protein>
<dbReference type="OrthoDB" id="1093522at2"/>
<organism evidence="1 2">
    <name type="scientific">Nocardioides oleivorans</name>
    <dbReference type="NCBI Taxonomy" id="273676"/>
    <lineage>
        <taxon>Bacteria</taxon>
        <taxon>Bacillati</taxon>
        <taxon>Actinomycetota</taxon>
        <taxon>Actinomycetes</taxon>
        <taxon>Propionibacteriales</taxon>
        <taxon>Nocardioidaceae</taxon>
        <taxon>Nocardioides</taxon>
    </lineage>
</organism>
<proteinExistence type="predicted"/>
<dbReference type="Pfam" id="PF22558">
    <property type="entry name" value="REase-ARP"/>
    <property type="match status" value="1"/>
</dbReference>
<dbReference type="RefSeq" id="WP_129400146.1">
    <property type="nucleotide sequence ID" value="NZ_SDWT01000001.1"/>
</dbReference>
<evidence type="ECO:0000313" key="1">
    <source>
        <dbReference type="EMBL" id="RYB94798.1"/>
    </source>
</evidence>
<comment type="caution">
    <text evidence="1">The sequence shown here is derived from an EMBL/GenBank/DDBJ whole genome shotgun (WGS) entry which is preliminary data.</text>
</comment>
<evidence type="ECO:0000313" key="2">
    <source>
        <dbReference type="Proteomes" id="UP000294071"/>
    </source>
</evidence>
<reference evidence="1 2" key="1">
    <citation type="submission" date="2019-01" db="EMBL/GenBank/DDBJ databases">
        <title>Novel species of Nocardioides.</title>
        <authorList>
            <person name="Liu Q."/>
            <person name="Xin Y.-H."/>
        </authorList>
    </citation>
    <scope>NUCLEOTIDE SEQUENCE [LARGE SCALE GENOMIC DNA]</scope>
    <source>
        <strain evidence="1 2">CGMCC 4.6882</strain>
    </source>
</reference>
<name>A0A4Q2S042_9ACTN</name>
<dbReference type="AlphaFoldDB" id="A0A4Q2S042"/>
<accession>A0A4Q2S042</accession>
<gene>
    <name evidence="1" type="ORF">EUA93_10820</name>
</gene>
<keyword evidence="2" id="KW-1185">Reference proteome</keyword>
<dbReference type="InterPro" id="IPR054333">
    <property type="entry name" value="REase-ARP-assoc"/>
</dbReference>
<sequence>MSNTFDIRYDRRVSEQFLQYFAPDGLLSSLPAYAKSGLFPLDLRFRRAATSGAEHATLYVGLTSVLDVHHTKVGSFKLKAHTTHQKNGGFDPAWSSSMTVDQLALVWPAVELYLDRIIPIAAESHGRKEGAVQAAVSSFRSVGRVVLDREVTPSFKDKAFKKEFMSACQKPILEALQNADLGFSKVPTKLGNECDAIAVDDGGRVLAVEVKPLGVGSIAYVVAQATMYARILQGWLDAAASEGDRPVDVLRGMLDQRNAVRLAPQMELPDVLSPKVVPVVALQRGASSEMIRRMCVVRDVLKEIDTGVAEAEIYEISLTGEWIPLDESRLPDGRPRARRNYARESNLLGQRWKQSSAVLPAEAKAPGEVRARGGAMVEVDYALPRAWATHNLLPEVREPALALFEQHQIAWHQSIDGGPTNHLRSSQVQCVNALGQMMSDPERIKLAFGDVLDIAEIRDFGEIDAAEKGRYLTFEFVGKGDYFGEGVTRGSQSTSVDAAFAYTTPDGRDALALVEWKFTETYRGADPKADAKAPTRLKRYESALRHPASPIDVADIELTDLFHEPVYQLVRQQLLAAELERDAEVKADLITVVHVLSPDNLAYQSSYISPALRRRGATASDVWASLLRTPDRFIGLDPAVFLDPAITSEEYALRYGGGR</sequence>
<dbReference type="EMBL" id="SDWT01000001">
    <property type="protein sequence ID" value="RYB94798.1"/>
    <property type="molecule type" value="Genomic_DNA"/>
</dbReference>
<dbReference type="Proteomes" id="UP000294071">
    <property type="component" value="Unassembled WGS sequence"/>
</dbReference>